<accession>A0A644YAL3</accession>
<comment type="similarity">
    <text evidence="2">Belongs to the bacterial solute-binding protein 2 family.</text>
</comment>
<dbReference type="GO" id="GO:0030246">
    <property type="term" value="F:carbohydrate binding"/>
    <property type="evidence" value="ECO:0007669"/>
    <property type="project" value="TreeGrafter"/>
</dbReference>
<dbReference type="SUPFAM" id="SSF53822">
    <property type="entry name" value="Periplasmic binding protein-like I"/>
    <property type="match status" value="1"/>
</dbReference>
<dbReference type="Gene3D" id="3.40.50.2300">
    <property type="match status" value="2"/>
</dbReference>
<dbReference type="Pfam" id="PF13407">
    <property type="entry name" value="Peripla_BP_4"/>
    <property type="match status" value="1"/>
</dbReference>
<reference evidence="4" key="1">
    <citation type="submission" date="2019-08" db="EMBL/GenBank/DDBJ databases">
        <authorList>
            <person name="Kucharzyk K."/>
            <person name="Murdoch R.W."/>
            <person name="Higgins S."/>
            <person name="Loffler F."/>
        </authorList>
    </citation>
    <scope>NUCLEOTIDE SEQUENCE</scope>
</reference>
<evidence type="ECO:0000259" key="3">
    <source>
        <dbReference type="Pfam" id="PF13407"/>
    </source>
</evidence>
<gene>
    <name evidence="4" type="ORF">SDC9_69628</name>
</gene>
<dbReference type="InterPro" id="IPR028082">
    <property type="entry name" value="Peripla_BP_I"/>
</dbReference>
<sequence>MKKTKLALVMIMVLALSMSVLFGCSTSAPAATEATEAPAEAAEAPAEAAASDGFVIVGLYKMGTAEWFLQEGEASRQIIEAAGGTFKYMDCETDGAKFMEMLDTCIADKVDGVLTCIPDQNLSKAAVDKLTEAGIPVIACDDALEDENGNKLAPWVGIDAYNIGAGIGEWAAQYIKDNNLADDPSFGIMLMTADTVSSCVPRTEGQIAKLTELLPGIDAKIYRADHDTNMETGNVAASAVITGNPQITKWLVLAVSDEGAVGAARALEAAGLASSSMCVGLGGYYCPEEFANATSPFRAAAYFSARGVGGAAAQEMLDFLQNGTPIPEKTAVGATIVVYGDDLATIMPEYAG</sequence>
<proteinExistence type="inferred from homology"/>
<dbReference type="InterPro" id="IPR025997">
    <property type="entry name" value="SBP_2_dom"/>
</dbReference>
<feature type="domain" description="Periplasmic binding protein" evidence="3">
    <location>
        <begin position="61"/>
        <end position="284"/>
    </location>
</feature>
<name>A0A644YAL3_9ZZZZ</name>
<evidence type="ECO:0000256" key="2">
    <source>
        <dbReference type="ARBA" id="ARBA00007639"/>
    </source>
</evidence>
<dbReference type="PROSITE" id="PS51257">
    <property type="entry name" value="PROKAR_LIPOPROTEIN"/>
    <property type="match status" value="1"/>
</dbReference>
<dbReference type="EMBL" id="VSSQ01003969">
    <property type="protein sequence ID" value="MPM23164.1"/>
    <property type="molecule type" value="Genomic_DNA"/>
</dbReference>
<evidence type="ECO:0000313" key="4">
    <source>
        <dbReference type="EMBL" id="MPM23164.1"/>
    </source>
</evidence>
<comment type="caution">
    <text evidence="4">The sequence shown here is derived from an EMBL/GenBank/DDBJ whole genome shotgun (WGS) entry which is preliminary data.</text>
</comment>
<dbReference type="PANTHER" id="PTHR30036">
    <property type="entry name" value="D-XYLOSE-BINDING PERIPLASMIC PROTEIN"/>
    <property type="match status" value="1"/>
</dbReference>
<protein>
    <recommendedName>
        <fullName evidence="3">Periplasmic binding protein domain-containing protein</fullName>
    </recommendedName>
</protein>
<dbReference type="InterPro" id="IPR050555">
    <property type="entry name" value="Bact_Solute-Bind_Prot2"/>
</dbReference>
<comment type="subcellular location">
    <subcellularLocation>
        <location evidence="1">Cell envelope</location>
    </subcellularLocation>
</comment>
<dbReference type="PANTHER" id="PTHR30036:SF7">
    <property type="entry name" value="ABC TRANSPORTER PERIPLASMIC-BINDING PROTEIN YPHF"/>
    <property type="match status" value="1"/>
</dbReference>
<organism evidence="4">
    <name type="scientific">bioreactor metagenome</name>
    <dbReference type="NCBI Taxonomy" id="1076179"/>
    <lineage>
        <taxon>unclassified sequences</taxon>
        <taxon>metagenomes</taxon>
        <taxon>ecological metagenomes</taxon>
    </lineage>
</organism>
<evidence type="ECO:0000256" key="1">
    <source>
        <dbReference type="ARBA" id="ARBA00004196"/>
    </source>
</evidence>
<dbReference type="GO" id="GO:0030288">
    <property type="term" value="C:outer membrane-bounded periplasmic space"/>
    <property type="evidence" value="ECO:0007669"/>
    <property type="project" value="TreeGrafter"/>
</dbReference>
<dbReference type="AlphaFoldDB" id="A0A644YAL3"/>